<dbReference type="Gene3D" id="3.40.50.1010">
    <property type="entry name" value="5'-nuclease"/>
    <property type="match status" value="1"/>
</dbReference>
<dbReference type="SUPFAM" id="SSF88723">
    <property type="entry name" value="PIN domain-like"/>
    <property type="match status" value="1"/>
</dbReference>
<sequence length="171" mass="19345">MLPKKISLDPYSLIVLTKKRNKDALEFILAEFEIYVSLPALHAYLLAKTLGNRDPREEATLAREIFNVVEPSDELLAEVARIDAALSKQGIFLDYSSLMVAVSAIMTDSLLVVYDDDEIEKYKTLSKYGLDVIPFSTFMEEVMELVREEARKEKLNGAKATNYGKLQEYLG</sequence>
<dbReference type="InterPro" id="IPR029060">
    <property type="entry name" value="PIN-like_dom_sf"/>
</dbReference>
<evidence type="ECO:0000313" key="2">
    <source>
        <dbReference type="Proteomes" id="UP000062043"/>
    </source>
</evidence>
<dbReference type="RefSeq" id="WP_062370837.1">
    <property type="nucleotide sequence ID" value="NZ_CP007140.1"/>
</dbReference>
<protein>
    <recommendedName>
        <fullName evidence="3">PIN domain-containing protein</fullName>
    </recommendedName>
</protein>
<reference evidence="1 2" key="1">
    <citation type="submission" date="2014-01" db="EMBL/GenBank/DDBJ databases">
        <title>Genome sequencing of Thermococcus guaymasensis.</title>
        <authorList>
            <person name="Zhang X."/>
            <person name="Alvare G."/>
            <person name="Fristensky B."/>
            <person name="Chen L."/>
            <person name="Suen T."/>
            <person name="Chen Q."/>
            <person name="Ma K."/>
        </authorList>
    </citation>
    <scope>NUCLEOTIDE SEQUENCE [LARGE SCALE GENOMIC DNA]</scope>
    <source>
        <strain evidence="1 2">DSM 11113</strain>
    </source>
</reference>
<dbReference type="Proteomes" id="UP000062043">
    <property type="component" value="Chromosome"/>
</dbReference>
<dbReference type="PATRIC" id="fig|1432656.3.peg.572"/>
<dbReference type="EMBL" id="CP007140">
    <property type="protein sequence ID" value="AJC71241.1"/>
    <property type="molecule type" value="Genomic_DNA"/>
</dbReference>
<keyword evidence="2" id="KW-1185">Reference proteome</keyword>
<accession>A0A0X1KIZ8</accession>
<dbReference type="OrthoDB" id="85585at2157"/>
<gene>
    <name evidence="1" type="ORF">X802_02975</name>
</gene>
<dbReference type="KEGG" id="tgy:X802_02975"/>
<dbReference type="AlphaFoldDB" id="A0A0X1KIZ8"/>
<evidence type="ECO:0000313" key="1">
    <source>
        <dbReference type="EMBL" id="AJC71241.1"/>
    </source>
</evidence>
<dbReference type="STRING" id="1432656.X802_02975"/>
<evidence type="ECO:0008006" key="3">
    <source>
        <dbReference type="Google" id="ProtNLM"/>
    </source>
</evidence>
<dbReference type="GeneID" id="27134617"/>
<name>A0A0X1KIZ8_9EURY</name>
<proteinExistence type="predicted"/>
<organism evidence="1 2">
    <name type="scientific">Thermococcus guaymasensis DSM 11113</name>
    <dbReference type="NCBI Taxonomy" id="1432656"/>
    <lineage>
        <taxon>Archaea</taxon>
        <taxon>Methanobacteriati</taxon>
        <taxon>Methanobacteriota</taxon>
        <taxon>Thermococci</taxon>
        <taxon>Thermococcales</taxon>
        <taxon>Thermococcaceae</taxon>
        <taxon>Thermococcus</taxon>
    </lineage>
</organism>